<dbReference type="InterPro" id="IPR013950">
    <property type="entry name" value="Mis14/Nsl1"/>
</dbReference>
<dbReference type="EMBL" id="JAAAXW010000060">
    <property type="protein sequence ID" value="KAF9546144.1"/>
    <property type="molecule type" value="Genomic_DNA"/>
</dbReference>
<proteinExistence type="predicted"/>
<evidence type="ECO:0008006" key="3">
    <source>
        <dbReference type="Google" id="ProtNLM"/>
    </source>
</evidence>
<organism evidence="1 2">
    <name type="scientific">Mortierella hygrophila</name>
    <dbReference type="NCBI Taxonomy" id="979708"/>
    <lineage>
        <taxon>Eukaryota</taxon>
        <taxon>Fungi</taxon>
        <taxon>Fungi incertae sedis</taxon>
        <taxon>Mucoromycota</taxon>
        <taxon>Mortierellomycotina</taxon>
        <taxon>Mortierellomycetes</taxon>
        <taxon>Mortierellales</taxon>
        <taxon>Mortierellaceae</taxon>
        <taxon>Mortierella</taxon>
    </lineage>
</organism>
<evidence type="ECO:0000313" key="1">
    <source>
        <dbReference type="EMBL" id="KAF9546144.1"/>
    </source>
</evidence>
<dbReference type="GO" id="GO:0000070">
    <property type="term" value="P:mitotic sister chromatid segregation"/>
    <property type="evidence" value="ECO:0007669"/>
    <property type="project" value="InterPro"/>
</dbReference>
<dbReference type="Proteomes" id="UP000723463">
    <property type="component" value="Unassembled WGS sequence"/>
</dbReference>
<name>A0A9P6FAG5_9FUNG</name>
<sequence length="198" mass="22511">MEFPKINVSSKADIQYITQIWRKALFEKLEQKHGADKADPRVMQEVNSLLDQWLENMVKMASAGVDINGIPYDDAILNEDVEPLDESLGRRLQHQQLLVEDLTLQVAERRKRVPEQVKMLLDDAIRRQSAVADRVDFEPEEDEDLEDKAVNQAVLERQDLVAQEYASSMALLSGLRKTVSSNITRVESAQAVVDELLP</sequence>
<gene>
    <name evidence="1" type="ORF">EC957_010130</name>
</gene>
<dbReference type="Pfam" id="PF08641">
    <property type="entry name" value="Mis14"/>
    <property type="match status" value="1"/>
</dbReference>
<protein>
    <recommendedName>
        <fullName evidence="3">Kinetochore protein mis14</fullName>
    </recommendedName>
</protein>
<comment type="caution">
    <text evidence="1">The sequence shown here is derived from an EMBL/GenBank/DDBJ whole genome shotgun (WGS) entry which is preliminary data.</text>
</comment>
<dbReference type="GO" id="GO:0000444">
    <property type="term" value="C:MIS12/MIND type complex"/>
    <property type="evidence" value="ECO:0007669"/>
    <property type="project" value="TreeGrafter"/>
</dbReference>
<accession>A0A9P6FAG5</accession>
<keyword evidence="2" id="KW-1185">Reference proteome</keyword>
<dbReference type="AlphaFoldDB" id="A0A9P6FAG5"/>
<reference evidence="1" key="1">
    <citation type="journal article" date="2020" name="Fungal Divers.">
        <title>Resolving the Mortierellaceae phylogeny through synthesis of multi-gene phylogenetics and phylogenomics.</title>
        <authorList>
            <person name="Vandepol N."/>
            <person name="Liber J."/>
            <person name="Desiro A."/>
            <person name="Na H."/>
            <person name="Kennedy M."/>
            <person name="Barry K."/>
            <person name="Grigoriev I.V."/>
            <person name="Miller A.N."/>
            <person name="O'Donnell K."/>
            <person name="Stajich J.E."/>
            <person name="Bonito G."/>
        </authorList>
    </citation>
    <scope>NUCLEOTIDE SEQUENCE</scope>
    <source>
        <strain evidence="1">NRRL 2591</strain>
    </source>
</reference>
<dbReference type="PANTHER" id="PTHR31749">
    <property type="entry name" value="KINETOCHORE-ASSOCIATED PROTEIN NSL1 HOMOLOG"/>
    <property type="match status" value="1"/>
</dbReference>
<dbReference type="PANTHER" id="PTHR31749:SF3">
    <property type="entry name" value="KINETOCHORE-ASSOCIATED PROTEIN NSL1 HOMOLOG"/>
    <property type="match status" value="1"/>
</dbReference>
<evidence type="ECO:0000313" key="2">
    <source>
        <dbReference type="Proteomes" id="UP000723463"/>
    </source>
</evidence>